<dbReference type="PANTHER" id="PTHR48049:SF57">
    <property type="entry name" value="UDP-GLYCOSYLTRANSFERASE 91C1-LIKE"/>
    <property type="match status" value="1"/>
</dbReference>
<keyword evidence="5" id="KW-1185">Reference proteome</keyword>
<protein>
    <recommendedName>
        <fullName evidence="6">UDP-rhamnose:rhamnosyltransferase 1</fullName>
    </recommendedName>
</protein>
<reference evidence="4 5" key="1">
    <citation type="journal article" date="2023" name="BMC Biotechnol.">
        <title>Vitis rotundifolia cv Carlos genome sequencing.</title>
        <authorList>
            <person name="Huff M."/>
            <person name="Hulse-Kemp A."/>
            <person name="Scheffler B."/>
            <person name="Youngblood R."/>
            <person name="Simpson S."/>
            <person name="Babiker E."/>
            <person name="Staton M."/>
        </authorList>
    </citation>
    <scope>NUCLEOTIDE SEQUENCE [LARGE SCALE GENOMIC DNA]</scope>
    <source>
        <tissue evidence="4">Leaf</tissue>
    </source>
</reference>
<evidence type="ECO:0000256" key="2">
    <source>
        <dbReference type="ARBA" id="ARBA00022676"/>
    </source>
</evidence>
<dbReference type="CDD" id="cd03784">
    <property type="entry name" value="GT1_Gtf-like"/>
    <property type="match status" value="1"/>
</dbReference>
<dbReference type="Gene3D" id="3.40.50.2000">
    <property type="entry name" value="Glycogen Phosphorylase B"/>
    <property type="match status" value="2"/>
</dbReference>
<dbReference type="SUPFAM" id="SSF53756">
    <property type="entry name" value="UDP-Glycosyltransferase/glycogen phosphorylase"/>
    <property type="match status" value="1"/>
</dbReference>
<evidence type="ECO:0008006" key="6">
    <source>
        <dbReference type="Google" id="ProtNLM"/>
    </source>
</evidence>
<proteinExistence type="inferred from homology"/>
<accession>A0AA38Z2V3</accession>
<dbReference type="Proteomes" id="UP001168098">
    <property type="component" value="Unassembled WGS sequence"/>
</dbReference>
<comment type="similarity">
    <text evidence="1">Belongs to the UDP-glycosyltransferase family.</text>
</comment>
<dbReference type="EMBL" id="JARBHA010000015">
    <property type="protein sequence ID" value="KAJ9681363.1"/>
    <property type="molecule type" value="Genomic_DNA"/>
</dbReference>
<keyword evidence="3" id="KW-0808">Transferase</keyword>
<dbReference type="PANTHER" id="PTHR48049">
    <property type="entry name" value="GLYCOSYLTRANSFERASE"/>
    <property type="match status" value="1"/>
</dbReference>
<dbReference type="GO" id="GO:0035251">
    <property type="term" value="F:UDP-glucosyltransferase activity"/>
    <property type="evidence" value="ECO:0007669"/>
    <property type="project" value="InterPro"/>
</dbReference>
<evidence type="ECO:0000313" key="5">
    <source>
        <dbReference type="Proteomes" id="UP001168098"/>
    </source>
</evidence>
<dbReference type="InterPro" id="IPR002213">
    <property type="entry name" value="UDP_glucos_trans"/>
</dbReference>
<dbReference type="InterPro" id="IPR050481">
    <property type="entry name" value="UDP-glycosyltransf_plant"/>
</dbReference>
<evidence type="ECO:0000256" key="3">
    <source>
        <dbReference type="ARBA" id="ARBA00022679"/>
    </source>
</evidence>
<gene>
    <name evidence="4" type="ORF">PVL29_020308</name>
</gene>
<dbReference type="FunFam" id="3.40.50.2000:FF:000037">
    <property type="entry name" value="Glycosyltransferase"/>
    <property type="match status" value="1"/>
</dbReference>
<organism evidence="4 5">
    <name type="scientific">Vitis rotundifolia</name>
    <name type="common">Muscadine grape</name>
    <dbReference type="NCBI Taxonomy" id="103349"/>
    <lineage>
        <taxon>Eukaryota</taxon>
        <taxon>Viridiplantae</taxon>
        <taxon>Streptophyta</taxon>
        <taxon>Embryophyta</taxon>
        <taxon>Tracheophyta</taxon>
        <taxon>Spermatophyta</taxon>
        <taxon>Magnoliopsida</taxon>
        <taxon>eudicotyledons</taxon>
        <taxon>Gunneridae</taxon>
        <taxon>Pentapetalae</taxon>
        <taxon>rosids</taxon>
        <taxon>Vitales</taxon>
        <taxon>Vitaceae</taxon>
        <taxon>Viteae</taxon>
        <taxon>Vitis</taxon>
    </lineage>
</organism>
<evidence type="ECO:0000256" key="1">
    <source>
        <dbReference type="ARBA" id="ARBA00009995"/>
    </source>
</evidence>
<sequence length="465" mass="51446">MAGNMHVVMVPWLAFGHMIPHLQLAIALAEAGIHVSFISTPRNIQRLPKLSPTLLPLINLVALPLPVVAGLPEGSEATVDLPFEKIKYLKIAYGLLKQPLKRFLEGESPDWMIVDLLVDWAAEAAGECAIPLLVFSMFASATNVFFGPPEYLTGDGQRRVRPSPESMTTPPEWVTFPSLVAYREFEARGAHPGFYGDNSSGTTDADRIATTLSACDAVAIRSCREFEGEYLRIYQKMLRKPVIPVGLLPREGGHEITNQAWRKIFKWLDEQKPKSVVFVGFGSECKLSQDQVHEIAYGLERSELPFLWALRKPNWAIEDAEALPSGFSDRTSGRGVVCMGWAPQMEILAHPSIGGSLLHSGWGSVIETLQFGHCPIVLPFVVDQGLIARLLVEKGMAVEIARGDDGSFSRDDIAKSLRLAMVMEEGDKLRIRAREAAMIFGDQKLHQSYIAELVKYLKGEIAKEN</sequence>
<dbReference type="AlphaFoldDB" id="A0AA38Z2V3"/>
<dbReference type="FunFam" id="3.40.50.2000:FF:000088">
    <property type="entry name" value="Glycosyltransferase"/>
    <property type="match status" value="1"/>
</dbReference>
<dbReference type="Pfam" id="PF00201">
    <property type="entry name" value="UDPGT"/>
    <property type="match status" value="1"/>
</dbReference>
<name>A0AA38Z2V3_VITRO</name>
<comment type="caution">
    <text evidence="4">The sequence shown here is derived from an EMBL/GenBank/DDBJ whole genome shotgun (WGS) entry which is preliminary data.</text>
</comment>
<evidence type="ECO:0000313" key="4">
    <source>
        <dbReference type="EMBL" id="KAJ9681363.1"/>
    </source>
</evidence>
<keyword evidence="2" id="KW-0328">Glycosyltransferase</keyword>